<dbReference type="eggNOG" id="COG1161">
    <property type="taxonomic scope" value="Bacteria"/>
</dbReference>
<dbReference type="Gene3D" id="3.40.50.300">
    <property type="entry name" value="P-loop containing nucleotide triphosphate hydrolases"/>
    <property type="match status" value="1"/>
</dbReference>
<dbReference type="OrthoDB" id="9773841at2"/>
<dbReference type="RefSeq" id="WP_035452375.1">
    <property type="nucleotide sequence ID" value="NZ_AZGA01000011.1"/>
</dbReference>
<evidence type="ECO:0000259" key="2">
    <source>
        <dbReference type="Pfam" id="PF21516"/>
    </source>
</evidence>
<dbReference type="STRING" id="1423734.FC83_GL000815"/>
<dbReference type="PANTHER" id="PTHR46406">
    <property type="entry name" value="NITRIC OXIDE-ASSOCIATED PROTEIN 1"/>
    <property type="match status" value="1"/>
</dbReference>
<dbReference type="CDD" id="cd01855">
    <property type="entry name" value="YqeH"/>
    <property type="match status" value="1"/>
</dbReference>
<feature type="domain" description="G" evidence="1">
    <location>
        <begin position="171"/>
        <end position="233"/>
    </location>
</feature>
<keyword evidence="4" id="KW-1185">Reference proteome</keyword>
<dbReference type="InterPro" id="IPR027417">
    <property type="entry name" value="P-loop_NTPase"/>
</dbReference>
<protein>
    <submittedName>
        <fullName evidence="3">GTP-binding protein</fullName>
    </submittedName>
</protein>
<dbReference type="InterPro" id="IPR006073">
    <property type="entry name" value="GTP-bd"/>
</dbReference>
<dbReference type="AlphaFoldDB" id="X0PPQ1"/>
<dbReference type="Proteomes" id="UP000051236">
    <property type="component" value="Unassembled WGS sequence"/>
</dbReference>
<reference evidence="3 4" key="1">
    <citation type="journal article" date="2015" name="Genome Announc.">
        <title>Expanding the biotechnology potential of lactobacilli through comparative genomics of 213 strains and associated genera.</title>
        <authorList>
            <person name="Sun Z."/>
            <person name="Harris H.M."/>
            <person name="McCann A."/>
            <person name="Guo C."/>
            <person name="Argimon S."/>
            <person name="Zhang W."/>
            <person name="Yang X."/>
            <person name="Jeffery I.B."/>
            <person name="Cooney J.C."/>
            <person name="Kagawa T.F."/>
            <person name="Liu W."/>
            <person name="Song Y."/>
            <person name="Salvetti E."/>
            <person name="Wrobel A."/>
            <person name="Rasinkangas P."/>
            <person name="Parkhill J."/>
            <person name="Rea M.C."/>
            <person name="O'Sullivan O."/>
            <person name="Ritari J."/>
            <person name="Douillard F.P."/>
            <person name="Paul Ross R."/>
            <person name="Yang R."/>
            <person name="Briner A.E."/>
            <person name="Felis G.E."/>
            <person name="de Vos W.M."/>
            <person name="Barrangou R."/>
            <person name="Klaenhammer T.R."/>
            <person name="Caufield P.W."/>
            <person name="Cui Y."/>
            <person name="Zhang H."/>
            <person name="O'Toole P.W."/>
        </authorList>
    </citation>
    <scope>NUCLEOTIDE SEQUENCE [LARGE SCALE GENOMIC DNA]</scope>
    <source>
        <strain evidence="3 4">DSM 18527</strain>
    </source>
</reference>
<dbReference type="GO" id="GO:0005525">
    <property type="term" value="F:GTP binding"/>
    <property type="evidence" value="ECO:0007669"/>
    <property type="project" value="InterPro"/>
</dbReference>
<evidence type="ECO:0000313" key="4">
    <source>
        <dbReference type="Proteomes" id="UP000051236"/>
    </source>
</evidence>
<accession>X0PPQ1</accession>
<evidence type="ECO:0000313" key="3">
    <source>
        <dbReference type="EMBL" id="KRM35788.1"/>
    </source>
</evidence>
<dbReference type="PANTHER" id="PTHR46406:SF1">
    <property type="entry name" value="NITRIC OXIDE-ASSOCIATED PROTEIN 1"/>
    <property type="match status" value="1"/>
</dbReference>
<dbReference type="PATRIC" id="fig|1423734.3.peg.824"/>
<gene>
    <name evidence="3" type="ORF">FC83_GL000815</name>
</gene>
<dbReference type="InterPro" id="IPR019988">
    <property type="entry name" value="GTP-bd_ribosome_bgen_YqeH"/>
</dbReference>
<dbReference type="Pfam" id="PF01926">
    <property type="entry name" value="MMR_HSR1"/>
    <property type="match status" value="1"/>
</dbReference>
<sequence length="373" mass="41659">MEKQEALYCIGCGSRIQTEDKTAPGFIPKSALAKQLTDENADIYCQRCFRLRHYNEITPVSIANDEFVSLLNEIGNHDALIINVIDIFDFNGSIIPGLHRFVGHNPVIVVGNKEDVLPRDVSRGKVRQWLFDQSHAQGLRPDETLLVSSRTGHNVDKLMALIDQYRLGRDVYVVGTTNVGKSTLINQIIQENMAIKDLITTSRFPGTTLDRIEIPFGDGHTLIDTPGIIHEHQIAHLLSPKDLNLIAPQKPLKPKTYQLNDNQTIFLGGLGRFDYIRGDRQGIIVYADDQLMLHRTKLENADAFYAKHVGELLVPPRAKDLADFPKLVRHEFSINTKTDIVFGGLGWITVAKAGIVAAYAPENVDVVVRKAII</sequence>
<feature type="domain" description="NOA1/YqeH-like C-terminal" evidence="2">
    <location>
        <begin position="280"/>
        <end position="372"/>
    </location>
</feature>
<evidence type="ECO:0000259" key="1">
    <source>
        <dbReference type="Pfam" id="PF01926"/>
    </source>
</evidence>
<dbReference type="InterPro" id="IPR048422">
    <property type="entry name" value="NOA1/YqeH-like_C"/>
</dbReference>
<dbReference type="Pfam" id="PF21516">
    <property type="entry name" value="YqeH-like_C"/>
    <property type="match status" value="1"/>
</dbReference>
<organism evidence="3 4">
    <name type="scientific">Agrilactobacillus composti DSM 18527 = JCM 14202</name>
    <dbReference type="NCBI Taxonomy" id="1423734"/>
    <lineage>
        <taxon>Bacteria</taxon>
        <taxon>Bacillati</taxon>
        <taxon>Bacillota</taxon>
        <taxon>Bacilli</taxon>
        <taxon>Lactobacillales</taxon>
        <taxon>Lactobacillaceae</taxon>
        <taxon>Agrilactobacillus</taxon>
    </lineage>
</organism>
<dbReference type="SUPFAM" id="SSF52540">
    <property type="entry name" value="P-loop containing nucleoside triphosphate hydrolases"/>
    <property type="match status" value="1"/>
</dbReference>
<proteinExistence type="predicted"/>
<dbReference type="InterPro" id="IPR052807">
    <property type="entry name" value="Mito_transl_resp_regulator"/>
</dbReference>
<dbReference type="EMBL" id="AZGA01000011">
    <property type="protein sequence ID" value="KRM35788.1"/>
    <property type="molecule type" value="Genomic_DNA"/>
</dbReference>
<name>X0PPQ1_9LACO</name>
<dbReference type="NCBIfam" id="TIGR03597">
    <property type="entry name" value="GTPase_YqeH"/>
    <property type="match status" value="1"/>
</dbReference>
<comment type="caution">
    <text evidence="3">The sequence shown here is derived from an EMBL/GenBank/DDBJ whole genome shotgun (WGS) entry which is preliminary data.</text>
</comment>